<dbReference type="InterPro" id="IPR019734">
    <property type="entry name" value="TPR_rpt"/>
</dbReference>
<dbReference type="Proteomes" id="UP000029221">
    <property type="component" value="Unassembled WGS sequence"/>
</dbReference>
<dbReference type="PANTHER" id="PTHR45586:SF1">
    <property type="entry name" value="LIPOPOLYSACCHARIDE ASSEMBLY PROTEIN B"/>
    <property type="match status" value="1"/>
</dbReference>
<proteinExistence type="predicted"/>
<accession>A0A090Q191</accession>
<keyword evidence="5" id="KW-1185">Reference proteome</keyword>
<evidence type="ECO:0000256" key="3">
    <source>
        <dbReference type="PROSITE-ProRule" id="PRU00339"/>
    </source>
</evidence>
<evidence type="ECO:0000256" key="1">
    <source>
        <dbReference type="ARBA" id="ARBA00022737"/>
    </source>
</evidence>
<dbReference type="InterPro" id="IPR011990">
    <property type="entry name" value="TPR-like_helical_dom_sf"/>
</dbReference>
<gene>
    <name evidence="4" type="ORF">JCM19294_2245</name>
</gene>
<dbReference type="SUPFAM" id="SSF81901">
    <property type="entry name" value="HCP-like"/>
    <property type="match status" value="1"/>
</dbReference>
<dbReference type="eggNOG" id="COG0457">
    <property type="taxonomic scope" value="Bacteria"/>
</dbReference>
<organism evidence="4 5">
    <name type="scientific">Nonlabens tegetincola</name>
    <dbReference type="NCBI Taxonomy" id="323273"/>
    <lineage>
        <taxon>Bacteria</taxon>
        <taxon>Pseudomonadati</taxon>
        <taxon>Bacteroidota</taxon>
        <taxon>Flavobacteriia</taxon>
        <taxon>Flavobacteriales</taxon>
        <taxon>Flavobacteriaceae</taxon>
        <taxon>Nonlabens</taxon>
    </lineage>
</organism>
<feature type="repeat" description="TPR" evidence="3">
    <location>
        <begin position="20"/>
        <end position="53"/>
    </location>
</feature>
<dbReference type="Pfam" id="PF13181">
    <property type="entry name" value="TPR_8"/>
    <property type="match status" value="2"/>
</dbReference>
<name>A0A090Q191_9FLAO</name>
<dbReference type="InterPro" id="IPR051012">
    <property type="entry name" value="CellSynth/LPSAsmb/PSIAsmb"/>
</dbReference>
<dbReference type="SUPFAM" id="SSF48452">
    <property type="entry name" value="TPR-like"/>
    <property type="match status" value="1"/>
</dbReference>
<dbReference type="SMART" id="SM00028">
    <property type="entry name" value="TPR"/>
    <property type="match status" value="6"/>
</dbReference>
<dbReference type="Gene3D" id="1.25.40.10">
    <property type="entry name" value="Tetratricopeptide repeat domain"/>
    <property type="match status" value="2"/>
</dbReference>
<reference evidence="4" key="1">
    <citation type="journal article" date="2014" name="Genome Announc.">
        <title>Draft Genome Sequences of Marine Flavobacterium Nonlabens Strains NR17, NR24, NR27, NR32, NR33, and Ara13.</title>
        <authorList>
            <person name="Nakanishi M."/>
            <person name="Meirelles P."/>
            <person name="Suzuki R."/>
            <person name="Takatani N."/>
            <person name="Mino S."/>
            <person name="Suda W."/>
            <person name="Oshima K."/>
            <person name="Hattori M."/>
            <person name="Ohkuma M."/>
            <person name="Hosokawa M."/>
            <person name="Miyashita K."/>
            <person name="Thompson F.L."/>
            <person name="Niwa A."/>
            <person name="Sawabe T."/>
            <person name="Sawabe T."/>
        </authorList>
    </citation>
    <scope>NUCLEOTIDE SEQUENCE [LARGE SCALE GENOMIC DNA]</scope>
    <source>
        <strain evidence="4">JCM 19294</strain>
    </source>
</reference>
<evidence type="ECO:0000313" key="4">
    <source>
        <dbReference type="EMBL" id="GAK95463.1"/>
    </source>
</evidence>
<keyword evidence="2 3" id="KW-0802">TPR repeat</keyword>
<dbReference type="PANTHER" id="PTHR45586">
    <property type="entry name" value="TPR REPEAT-CONTAINING PROTEIN PA4667"/>
    <property type="match status" value="1"/>
</dbReference>
<feature type="repeat" description="TPR" evidence="3">
    <location>
        <begin position="87"/>
        <end position="120"/>
    </location>
</feature>
<dbReference type="PROSITE" id="PS50005">
    <property type="entry name" value="TPR"/>
    <property type="match status" value="2"/>
</dbReference>
<dbReference type="EMBL" id="BBML01000001">
    <property type="protein sequence ID" value="GAK95463.1"/>
    <property type="molecule type" value="Genomic_DNA"/>
</dbReference>
<keyword evidence="1" id="KW-0677">Repeat</keyword>
<sequence length="350" mass="41479">MYEAGEFKKAIPLYQVKEDADSAYKLGRIYQQLGNREQAVFYLSQSILRDSKHVQAQFQLGKIELSNNPARAFTLFLNLTERFPENATYFYYLGKAQQELGVEEKATESFKTSIALNEDYLNSYYALIASYIKTRNEMYAIKYARDILNKHPENNKARLYLAQAFYNSKLYENAVDELELLIENGKVTDYTTRTIGVAYFESQQYEKSIEWLKKYIEMFEKESALSYFYLSKAYSRMENWEMAHEMIDRSIEIRRPALSNEFLQKATIYRGQRNEKEAFNFIKKAYQENKNDDLVHYQLVIAADEYFKDKKTIIKYYENFIKAHPKSSFKEMAQARLSDLRKIDFMEAKE</sequence>
<comment type="caution">
    <text evidence="4">The sequence shown here is derived from an EMBL/GenBank/DDBJ whole genome shotgun (WGS) entry which is preliminary data.</text>
</comment>
<dbReference type="Pfam" id="PF13432">
    <property type="entry name" value="TPR_16"/>
    <property type="match status" value="1"/>
</dbReference>
<dbReference type="STRING" id="319236.BST91_00350"/>
<evidence type="ECO:0000313" key="5">
    <source>
        <dbReference type="Proteomes" id="UP000029221"/>
    </source>
</evidence>
<protein>
    <submittedName>
        <fullName evidence="4">TPR domain protein</fullName>
    </submittedName>
</protein>
<dbReference type="AlphaFoldDB" id="A0A090Q191"/>
<evidence type="ECO:0000256" key="2">
    <source>
        <dbReference type="ARBA" id="ARBA00022803"/>
    </source>
</evidence>